<keyword evidence="3" id="KW-1185">Reference proteome</keyword>
<organism evidence="2 3">
    <name type="scientific">Ajellomyces capsulatus (strain G186AR / H82 / ATCC MYA-2454 / RMSCC 2432)</name>
    <name type="common">Darling's disease fungus</name>
    <name type="synonym">Histoplasma capsulatum</name>
    <dbReference type="NCBI Taxonomy" id="447093"/>
    <lineage>
        <taxon>Eukaryota</taxon>
        <taxon>Fungi</taxon>
        <taxon>Dikarya</taxon>
        <taxon>Ascomycota</taxon>
        <taxon>Pezizomycotina</taxon>
        <taxon>Eurotiomycetes</taxon>
        <taxon>Eurotiomycetidae</taxon>
        <taxon>Onygenales</taxon>
        <taxon>Ajellomycetaceae</taxon>
        <taxon>Histoplasma</taxon>
    </lineage>
</organism>
<accession>C0NS36</accession>
<gene>
    <name evidence="2" type="ORF">HCBG_05966</name>
</gene>
<dbReference type="InParanoid" id="C0NS36"/>
<dbReference type="HOGENOM" id="CLU_2132820_0_0_1"/>
<feature type="region of interest" description="Disordered" evidence="1">
    <location>
        <begin position="91"/>
        <end position="113"/>
    </location>
</feature>
<dbReference type="RefSeq" id="XP_045286183.1">
    <property type="nucleotide sequence ID" value="XM_045433015.1"/>
</dbReference>
<sequence length="113" mass="12419">MSTGGVRREAAREPELNRKPNSADTKFFDNAIAGPYEVYGFCLREWGGIDDTVILGPSVAHVKVKAVANWQWMGNWSQLLPYLLVTGHFETPPPSGKGKIDLLSQGPKSSETM</sequence>
<proteinExistence type="predicted"/>
<dbReference type="EMBL" id="GG663370">
    <property type="protein sequence ID" value="EEH05702.1"/>
    <property type="molecule type" value="Genomic_DNA"/>
</dbReference>
<name>C0NS36_AJECG</name>
<dbReference type="AlphaFoldDB" id="C0NS36"/>
<feature type="compositionally biased region" description="Basic and acidic residues" evidence="1">
    <location>
        <begin position="1"/>
        <end position="18"/>
    </location>
</feature>
<dbReference type="GeneID" id="69038982"/>
<feature type="region of interest" description="Disordered" evidence="1">
    <location>
        <begin position="1"/>
        <end position="24"/>
    </location>
</feature>
<evidence type="ECO:0000313" key="3">
    <source>
        <dbReference type="Proteomes" id="UP000001631"/>
    </source>
</evidence>
<evidence type="ECO:0000256" key="1">
    <source>
        <dbReference type="SAM" id="MobiDB-lite"/>
    </source>
</evidence>
<dbReference type="Proteomes" id="UP000001631">
    <property type="component" value="Unassembled WGS sequence"/>
</dbReference>
<evidence type="ECO:0000313" key="2">
    <source>
        <dbReference type="EMBL" id="EEH05702.1"/>
    </source>
</evidence>
<protein>
    <submittedName>
        <fullName evidence="2">Uncharacterized protein</fullName>
    </submittedName>
</protein>
<reference evidence="2" key="1">
    <citation type="submission" date="2009-02" db="EMBL/GenBank/DDBJ databases">
        <title>The Genome Sequence of Ajellomyces capsulatus strain G186AR.</title>
        <authorList>
            <consortium name="The Broad Institute Genome Sequencing Platform"/>
            <person name="Champion M."/>
            <person name="Cuomo C."/>
            <person name="Ma L.-J."/>
            <person name="Henn M.R."/>
            <person name="Sil A."/>
            <person name="Goldman B."/>
            <person name="Young S.K."/>
            <person name="Kodira C.D."/>
            <person name="Zeng Q."/>
            <person name="Koehrsen M."/>
            <person name="Alvarado L."/>
            <person name="Berlin A."/>
            <person name="Borenstein D."/>
            <person name="Chen Z."/>
            <person name="Engels R."/>
            <person name="Freedman E."/>
            <person name="Gellesch M."/>
            <person name="Goldberg J."/>
            <person name="Griggs A."/>
            <person name="Gujja S."/>
            <person name="Heiman D."/>
            <person name="Hepburn T."/>
            <person name="Howarth C."/>
            <person name="Jen D."/>
            <person name="Larson L."/>
            <person name="Lewis B."/>
            <person name="Mehta T."/>
            <person name="Park D."/>
            <person name="Pearson M."/>
            <person name="Roberts A."/>
            <person name="Saif S."/>
            <person name="Shea T."/>
            <person name="Shenoy N."/>
            <person name="Sisk P."/>
            <person name="Stolte C."/>
            <person name="Sykes S."/>
            <person name="Walk T."/>
            <person name="White J."/>
            <person name="Yandava C."/>
            <person name="Klein B."/>
            <person name="McEwen J.G."/>
            <person name="Puccia R."/>
            <person name="Goldman G.H."/>
            <person name="Felipe M.S."/>
            <person name="Nino-Vega G."/>
            <person name="San-Blas G."/>
            <person name="Taylor J."/>
            <person name="Mendoza L."/>
            <person name="Galagan J."/>
            <person name="Nusbaum C."/>
            <person name="Birren B."/>
        </authorList>
    </citation>
    <scope>NUCLEOTIDE SEQUENCE</scope>
    <source>
        <strain evidence="2">G186AR</strain>
    </source>
</reference>